<dbReference type="PANTHER" id="PTHR10426:SF68">
    <property type="entry name" value="OS07G0614000 PROTEIN"/>
    <property type="match status" value="1"/>
</dbReference>
<dbReference type="EMBL" id="JAYMYR010000007">
    <property type="protein sequence ID" value="KAK7354590.1"/>
    <property type="molecule type" value="Genomic_DNA"/>
</dbReference>
<comment type="similarity">
    <text evidence="2">Belongs to the strictosidine synthase family.</text>
</comment>
<name>A0AAN9QXX0_PHACN</name>
<accession>A0AAN9QXX0</accession>
<evidence type="ECO:0000259" key="6">
    <source>
        <dbReference type="Pfam" id="PF03088"/>
    </source>
</evidence>
<dbReference type="Proteomes" id="UP001374584">
    <property type="component" value="Unassembled WGS sequence"/>
</dbReference>
<keyword evidence="5" id="KW-1133">Transmembrane helix</keyword>
<dbReference type="InterPro" id="IPR018119">
    <property type="entry name" value="Strictosidine_synth_cons-reg"/>
</dbReference>
<proteinExistence type="inferred from homology"/>
<protein>
    <recommendedName>
        <fullName evidence="6">Strictosidine synthase conserved region domain-containing protein</fullName>
    </recommendedName>
</protein>
<evidence type="ECO:0000256" key="3">
    <source>
        <dbReference type="ARBA" id="ARBA00022554"/>
    </source>
</evidence>
<dbReference type="GO" id="GO:0012505">
    <property type="term" value="C:endomembrane system"/>
    <property type="evidence" value="ECO:0007669"/>
    <property type="project" value="TreeGrafter"/>
</dbReference>
<dbReference type="Pfam" id="PF20067">
    <property type="entry name" value="SSL_N"/>
    <property type="match status" value="1"/>
</dbReference>
<evidence type="ECO:0000313" key="7">
    <source>
        <dbReference type="EMBL" id="KAK7354590.1"/>
    </source>
</evidence>
<evidence type="ECO:0000256" key="4">
    <source>
        <dbReference type="ARBA" id="ARBA00023180"/>
    </source>
</evidence>
<reference evidence="7 8" key="1">
    <citation type="submission" date="2024-01" db="EMBL/GenBank/DDBJ databases">
        <title>The genomes of 5 underutilized Papilionoideae crops provide insights into root nodulation and disease resistanc.</title>
        <authorList>
            <person name="Jiang F."/>
        </authorList>
    </citation>
    <scope>NUCLEOTIDE SEQUENCE [LARGE SCALE GENOMIC DNA]</scope>
    <source>
        <strain evidence="7">JINMINGXINNONG_FW02</strain>
        <tissue evidence="7">Leaves</tissue>
    </source>
</reference>
<dbReference type="GO" id="GO:0005773">
    <property type="term" value="C:vacuole"/>
    <property type="evidence" value="ECO:0007669"/>
    <property type="project" value="UniProtKB-SubCell"/>
</dbReference>
<evidence type="ECO:0000256" key="1">
    <source>
        <dbReference type="ARBA" id="ARBA00004116"/>
    </source>
</evidence>
<keyword evidence="8" id="KW-1185">Reference proteome</keyword>
<keyword evidence="5" id="KW-0472">Membrane</keyword>
<dbReference type="Gene3D" id="2.120.10.30">
    <property type="entry name" value="TolB, C-terminal domain"/>
    <property type="match status" value="1"/>
</dbReference>
<feature type="transmembrane region" description="Helical" evidence="5">
    <location>
        <begin position="20"/>
        <end position="44"/>
    </location>
</feature>
<keyword evidence="3" id="KW-0926">Vacuole</keyword>
<dbReference type="GO" id="GO:0016787">
    <property type="term" value="F:hydrolase activity"/>
    <property type="evidence" value="ECO:0007669"/>
    <property type="project" value="TreeGrafter"/>
</dbReference>
<dbReference type="FunFam" id="2.120.10.30:FF:000066">
    <property type="entry name" value="ABC transporter permease protein"/>
    <property type="match status" value="1"/>
</dbReference>
<keyword evidence="5" id="KW-0812">Transmembrane</keyword>
<feature type="domain" description="Strictosidine synthase conserved region" evidence="6">
    <location>
        <begin position="166"/>
        <end position="250"/>
    </location>
</feature>
<sequence length="373" mass="41567">MKCYTAGAFNIRAAESNNMASLITVCSSFLLAVLVALTVQIFYFSPIDPVLLDLKPATTTRDDKLKNIIKLGEGVVKGPEDVCVDKEGSLYTATRDGWIKRMRRNGDWENWKHIGGDTLIGVTESKEGGIIVCDANKGLLRVTEDGVSVLTSQANGSQISFADDAIEDWEGNVYFSTVSTKFYLHNWHLDFLEGRPHGQVFKYTAITNESALFLDNLAFANGVALSKDQDFLLICETWRYRILRHWLKGEKKGKTDIFVENLPGAPDNVNLAPDGSFWICLIQLSSERLEFMYNYKITKHLLASSPRLFTLVSGLKRRATVVNVATDGKIIRKFDDGDGKVINFVTSALEFEDHLYLGSLSSNFVGKLPLRSA</sequence>
<keyword evidence="4" id="KW-0325">Glycoprotein</keyword>
<comment type="subcellular location">
    <subcellularLocation>
        <location evidence="1">Vacuole</location>
    </subcellularLocation>
</comment>
<dbReference type="AlphaFoldDB" id="A0AAN9QXX0"/>
<evidence type="ECO:0000256" key="2">
    <source>
        <dbReference type="ARBA" id="ARBA00009191"/>
    </source>
</evidence>
<organism evidence="7 8">
    <name type="scientific">Phaseolus coccineus</name>
    <name type="common">Scarlet runner bean</name>
    <name type="synonym">Phaseolus multiflorus</name>
    <dbReference type="NCBI Taxonomy" id="3886"/>
    <lineage>
        <taxon>Eukaryota</taxon>
        <taxon>Viridiplantae</taxon>
        <taxon>Streptophyta</taxon>
        <taxon>Embryophyta</taxon>
        <taxon>Tracheophyta</taxon>
        <taxon>Spermatophyta</taxon>
        <taxon>Magnoliopsida</taxon>
        <taxon>eudicotyledons</taxon>
        <taxon>Gunneridae</taxon>
        <taxon>Pentapetalae</taxon>
        <taxon>rosids</taxon>
        <taxon>fabids</taxon>
        <taxon>Fabales</taxon>
        <taxon>Fabaceae</taxon>
        <taxon>Papilionoideae</taxon>
        <taxon>50 kb inversion clade</taxon>
        <taxon>NPAAA clade</taxon>
        <taxon>indigoferoid/millettioid clade</taxon>
        <taxon>Phaseoleae</taxon>
        <taxon>Phaseolus</taxon>
    </lineage>
</organism>
<dbReference type="PANTHER" id="PTHR10426">
    <property type="entry name" value="STRICTOSIDINE SYNTHASE-RELATED"/>
    <property type="match status" value="1"/>
</dbReference>
<dbReference type="InterPro" id="IPR011042">
    <property type="entry name" value="6-blade_b-propeller_TolB-like"/>
</dbReference>
<gene>
    <name evidence="7" type="ORF">VNO80_20055</name>
</gene>
<evidence type="ECO:0000256" key="5">
    <source>
        <dbReference type="SAM" id="Phobius"/>
    </source>
</evidence>
<dbReference type="Pfam" id="PF03088">
    <property type="entry name" value="Str_synth"/>
    <property type="match status" value="1"/>
</dbReference>
<dbReference type="SUPFAM" id="SSF63829">
    <property type="entry name" value="Calcium-dependent phosphotriesterase"/>
    <property type="match status" value="1"/>
</dbReference>
<evidence type="ECO:0000313" key="8">
    <source>
        <dbReference type="Proteomes" id="UP001374584"/>
    </source>
</evidence>
<comment type="caution">
    <text evidence="7">The sequence shown here is derived from an EMBL/GenBank/DDBJ whole genome shotgun (WGS) entry which is preliminary data.</text>
</comment>